<dbReference type="PANTHER" id="PTHR13318:SF247">
    <property type="entry name" value="GH16156P"/>
    <property type="match status" value="1"/>
</dbReference>
<reference evidence="1" key="1">
    <citation type="submission" date="2015-12" db="EMBL/GenBank/DDBJ databases">
        <title>De novo transcriptome assembly of four potential Pierce s Disease insect vectors from Arizona vineyards.</title>
        <authorList>
            <person name="Tassone E.E."/>
        </authorList>
    </citation>
    <scope>NUCLEOTIDE SEQUENCE</scope>
</reference>
<dbReference type="EMBL" id="GEDC01015966">
    <property type="protein sequence ID" value="JAS21332.1"/>
    <property type="molecule type" value="Transcribed_RNA"/>
</dbReference>
<dbReference type="InterPro" id="IPR006553">
    <property type="entry name" value="Leu-rich_rpt_Cys-con_subtyp"/>
</dbReference>
<sequence>MPLHHQPQTLKQCSLRVIAENFEAICYNCRSVEEMDSLIESGDYLNCKSNIYNIPSHLIADLAEELKHITHLRCHHLHTLITPMLLEWNSDGISDQMMAFHLIKTRCEKLKHLNMGYVRHLNYKVFLNLLPSLNTLVMLDLRMTLTVDEIMGKIGEFCTQLVDLNLSGTPITDKGLIQLCVAENGTRKCQKLVRLSVEETWVTSAGATVVLQSLPNLKDFDFENMFEALEQVEMWDQHIESNLLSRAGLRMSEVPSKTPTQLKITSLISTTEFVREEAFESAVRLCPDITAISISNAWLSSESLYKFMVLEQLNKLSLTNSEGLTFDFHEGVLPLLSACGVRLQSLILANFPVVDILAIGRACPILQNLAFSKVSIFELPSQLHPELFNNLEAMELWSETQIEINPNLVKQLLQFSPMIRNILFNGCSVLSDKLFDEIWEKNPMKKLSHITLDHCHNVTMSTLHDLLDKDNELNVLRVWSCASINKTHSLQISQRLMNENMDIYFEWFSI</sequence>
<evidence type="ECO:0000313" key="1">
    <source>
        <dbReference type="EMBL" id="JAS21332.1"/>
    </source>
</evidence>
<protein>
    <recommendedName>
        <fullName evidence="2">F-box domain-containing protein</fullName>
    </recommendedName>
</protein>
<name>A0A1B6D6M4_9HEMI</name>
<dbReference type="GO" id="GO:0031146">
    <property type="term" value="P:SCF-dependent proteasomal ubiquitin-dependent protein catabolic process"/>
    <property type="evidence" value="ECO:0007669"/>
    <property type="project" value="TreeGrafter"/>
</dbReference>
<dbReference type="SUPFAM" id="SSF52047">
    <property type="entry name" value="RNI-like"/>
    <property type="match status" value="2"/>
</dbReference>
<dbReference type="InterPro" id="IPR032675">
    <property type="entry name" value="LRR_dom_sf"/>
</dbReference>
<organism evidence="1">
    <name type="scientific">Clastoptera arizonana</name>
    <name type="common">Arizona spittle bug</name>
    <dbReference type="NCBI Taxonomy" id="38151"/>
    <lineage>
        <taxon>Eukaryota</taxon>
        <taxon>Metazoa</taxon>
        <taxon>Ecdysozoa</taxon>
        <taxon>Arthropoda</taxon>
        <taxon>Hexapoda</taxon>
        <taxon>Insecta</taxon>
        <taxon>Pterygota</taxon>
        <taxon>Neoptera</taxon>
        <taxon>Paraneoptera</taxon>
        <taxon>Hemiptera</taxon>
        <taxon>Auchenorrhyncha</taxon>
        <taxon>Cercopoidea</taxon>
        <taxon>Clastopteridae</taxon>
        <taxon>Clastoptera</taxon>
    </lineage>
</organism>
<gene>
    <name evidence="1" type="ORF">g.4293</name>
</gene>
<evidence type="ECO:0008006" key="2">
    <source>
        <dbReference type="Google" id="ProtNLM"/>
    </source>
</evidence>
<accession>A0A1B6D6M4</accession>
<dbReference type="AlphaFoldDB" id="A0A1B6D6M4"/>
<dbReference type="GO" id="GO:0019005">
    <property type="term" value="C:SCF ubiquitin ligase complex"/>
    <property type="evidence" value="ECO:0007669"/>
    <property type="project" value="TreeGrafter"/>
</dbReference>
<dbReference type="PANTHER" id="PTHR13318">
    <property type="entry name" value="PARTNER OF PAIRED, ISOFORM B-RELATED"/>
    <property type="match status" value="1"/>
</dbReference>
<dbReference type="SMART" id="SM00367">
    <property type="entry name" value="LRR_CC"/>
    <property type="match status" value="2"/>
</dbReference>
<proteinExistence type="predicted"/>
<dbReference type="Gene3D" id="3.80.10.10">
    <property type="entry name" value="Ribonuclease Inhibitor"/>
    <property type="match status" value="2"/>
</dbReference>